<reference evidence="3 4" key="1">
    <citation type="submission" date="2018-06" db="EMBL/GenBank/DDBJ databases">
        <title>Genomic Encyclopedia of Archaeal and Bacterial Type Strains, Phase II (KMG-II): from individual species to whole genera.</title>
        <authorList>
            <person name="Goeker M."/>
        </authorList>
    </citation>
    <scope>NUCLEOTIDE SEQUENCE [LARGE SCALE GENOMIC DNA]</scope>
    <source>
        <strain evidence="3 4">DSM 23241</strain>
    </source>
</reference>
<comment type="caution">
    <text evidence="3">The sequence shown here is derived from an EMBL/GenBank/DDBJ whole genome shotgun (WGS) entry which is preliminary data.</text>
</comment>
<dbReference type="InterPro" id="IPR013022">
    <property type="entry name" value="Xyl_isomerase-like_TIM-brl"/>
</dbReference>
<dbReference type="SUPFAM" id="SSF51658">
    <property type="entry name" value="Xylose isomerase-like"/>
    <property type="match status" value="1"/>
</dbReference>
<proteinExistence type="predicted"/>
<dbReference type="Proteomes" id="UP000249720">
    <property type="component" value="Unassembled WGS sequence"/>
</dbReference>
<accession>A0A2W7RVC8</accession>
<dbReference type="InterPro" id="IPR036237">
    <property type="entry name" value="Xyl_isomerase-like_sf"/>
</dbReference>
<dbReference type="Pfam" id="PF01261">
    <property type="entry name" value="AP_endonuc_2"/>
    <property type="match status" value="1"/>
</dbReference>
<evidence type="ECO:0000313" key="3">
    <source>
        <dbReference type="EMBL" id="PZX64663.1"/>
    </source>
</evidence>
<dbReference type="EMBL" id="QKZV01000002">
    <property type="protein sequence ID" value="PZX64663.1"/>
    <property type="molecule type" value="Genomic_DNA"/>
</dbReference>
<sequence length="289" mass="33318">MRKNIKYKITILLSFLLMTTTAFETKRNDNSKIKPWHLGIQLWTFHLYPFITAIEKADSCKIKNIEAYSGQPIGGIYTDSFNVNMSDKSKIFVKTILAQKKMKLHYWGVLNPSGKKEWNKIFEFAKQMGIKVLVAEPLKEDLDYADSLAGIYSMKIAIHNHPKPAPYWEPQLVIEAMNKHPNIYACADIGHWERSGLNPVECIKLLNGKIIDVHLKDVDEFNNIDANNKILGKGIINLNGIFEALKKQKYTGQITIEHEQDWLNNVPGVKENVKWYSNEMNKLFSSNYR</sequence>
<gene>
    <name evidence="3" type="ORF">LX80_00861</name>
</gene>
<dbReference type="OrthoDB" id="1121759at2"/>
<evidence type="ECO:0000259" key="2">
    <source>
        <dbReference type="Pfam" id="PF01261"/>
    </source>
</evidence>
<name>A0A2W7RVC8_9BACT</name>
<keyword evidence="1" id="KW-0732">Signal</keyword>
<organism evidence="3 4">
    <name type="scientific">Hydrotalea sandarakina</name>
    <dbReference type="NCBI Taxonomy" id="1004304"/>
    <lineage>
        <taxon>Bacteria</taxon>
        <taxon>Pseudomonadati</taxon>
        <taxon>Bacteroidota</taxon>
        <taxon>Chitinophagia</taxon>
        <taxon>Chitinophagales</taxon>
        <taxon>Chitinophagaceae</taxon>
        <taxon>Hydrotalea</taxon>
    </lineage>
</organism>
<dbReference type="RefSeq" id="WP_111293818.1">
    <property type="nucleotide sequence ID" value="NZ_QKZV01000002.1"/>
</dbReference>
<keyword evidence="4" id="KW-1185">Reference proteome</keyword>
<keyword evidence="3" id="KW-0413">Isomerase</keyword>
<dbReference type="AlphaFoldDB" id="A0A2W7RVC8"/>
<dbReference type="PANTHER" id="PTHR12110:SF41">
    <property type="entry name" value="INOSOSE DEHYDRATASE"/>
    <property type="match status" value="1"/>
</dbReference>
<dbReference type="PANTHER" id="PTHR12110">
    <property type="entry name" value="HYDROXYPYRUVATE ISOMERASE"/>
    <property type="match status" value="1"/>
</dbReference>
<protein>
    <submittedName>
        <fullName evidence="3">Xylose isomerase-like TIM barrel protein</fullName>
    </submittedName>
</protein>
<dbReference type="Gene3D" id="3.20.20.150">
    <property type="entry name" value="Divalent-metal-dependent TIM barrel enzymes"/>
    <property type="match status" value="1"/>
</dbReference>
<dbReference type="GO" id="GO:0016853">
    <property type="term" value="F:isomerase activity"/>
    <property type="evidence" value="ECO:0007669"/>
    <property type="project" value="UniProtKB-KW"/>
</dbReference>
<dbReference type="InterPro" id="IPR050312">
    <property type="entry name" value="IolE/XylAMocC-like"/>
</dbReference>
<evidence type="ECO:0000256" key="1">
    <source>
        <dbReference type="SAM" id="SignalP"/>
    </source>
</evidence>
<feature type="chain" id="PRO_5016182028" evidence="1">
    <location>
        <begin position="23"/>
        <end position="289"/>
    </location>
</feature>
<feature type="domain" description="Xylose isomerase-like TIM barrel" evidence="2">
    <location>
        <begin position="117"/>
        <end position="276"/>
    </location>
</feature>
<evidence type="ECO:0000313" key="4">
    <source>
        <dbReference type="Proteomes" id="UP000249720"/>
    </source>
</evidence>
<feature type="signal peptide" evidence="1">
    <location>
        <begin position="1"/>
        <end position="22"/>
    </location>
</feature>